<protein>
    <submittedName>
        <fullName evidence="2">Ig-like domain-containing protein</fullName>
    </submittedName>
</protein>
<evidence type="ECO:0000313" key="3">
    <source>
        <dbReference type="Proteomes" id="UP000032352"/>
    </source>
</evidence>
<feature type="domain" description="BIG2" evidence="1">
    <location>
        <begin position="52"/>
        <end position="135"/>
    </location>
</feature>
<evidence type="ECO:0000259" key="1">
    <source>
        <dbReference type="SMART" id="SM00635"/>
    </source>
</evidence>
<dbReference type="PROSITE" id="PS51257">
    <property type="entry name" value="PROKAR_LIPOPROTEIN"/>
    <property type="match status" value="1"/>
</dbReference>
<evidence type="ECO:0000313" key="2">
    <source>
        <dbReference type="EMBL" id="WDE06715.1"/>
    </source>
</evidence>
<proteinExistence type="predicted"/>
<dbReference type="Proteomes" id="UP000032352">
    <property type="component" value="Chromosome"/>
</dbReference>
<dbReference type="AlphaFoldDB" id="A0AAE9Z4W8"/>
<organism evidence="2 3">
    <name type="scientific">Thalassomonas viridans</name>
    <dbReference type="NCBI Taxonomy" id="137584"/>
    <lineage>
        <taxon>Bacteria</taxon>
        <taxon>Pseudomonadati</taxon>
        <taxon>Pseudomonadota</taxon>
        <taxon>Gammaproteobacteria</taxon>
        <taxon>Alteromonadales</taxon>
        <taxon>Colwelliaceae</taxon>
        <taxon>Thalassomonas</taxon>
    </lineage>
</organism>
<dbReference type="EMBL" id="CP059733">
    <property type="protein sequence ID" value="WDE06715.1"/>
    <property type="molecule type" value="Genomic_DNA"/>
</dbReference>
<name>A0AAE9Z4W8_9GAMM</name>
<feature type="domain" description="BIG2" evidence="1">
    <location>
        <begin position="346"/>
        <end position="429"/>
    </location>
</feature>
<keyword evidence="3" id="KW-1185">Reference proteome</keyword>
<sequence>MNSGKNSAWPKAKKLALILPGLLLAGCNSGSSESEELAKNVEIAVQTEKGTIIESFVISESEIVLKEDEQYQLSARGTDKNGNSRDITDELTWTSSNEAVAKVSSKGQVTGVSYSSETVTITATTNTGAAAEVAVLVQDLTVESIAVKQKSPESGNVLTCIDASFAIDATYTNGTTFERTSNITWSVDNTTTATIDTDGTLHTSSDSLEQTTISATYEGKSANLTVSADPVQLNSLDIRTQADEATTAISLAVGERVQLQSRAKLAGDSTEYNADANINWQLTDSALAGITNSGGNNGQLLALKPGTTALTASCGGKTSSATITVTGDAALESLTLNQGDTAIGDDVESISINTGESVELSLDANFTGNDTGVNVTEFVTWSVNGSSLVTTEITSAGTENARYKLTGKSTTGEVVITAVYDGSSKTIKLLIE</sequence>
<dbReference type="InterPro" id="IPR003343">
    <property type="entry name" value="Big_2"/>
</dbReference>
<dbReference type="Gene3D" id="2.60.40.1080">
    <property type="match status" value="3"/>
</dbReference>
<accession>A0AAE9Z4W8</accession>
<dbReference type="InterPro" id="IPR008964">
    <property type="entry name" value="Invasin/intimin_cell_adhesion"/>
</dbReference>
<dbReference type="KEGG" id="tvd:SG34_007370"/>
<reference evidence="2 3" key="1">
    <citation type="journal article" date="2015" name="Genome Announc.">
        <title>Draft Genome Sequences of Marine Isolates of Thalassomonas viridans and Thalassomonas actiniarum.</title>
        <authorList>
            <person name="Olonade I."/>
            <person name="van Zyl L.J."/>
            <person name="Trindade M."/>
        </authorList>
    </citation>
    <scope>NUCLEOTIDE SEQUENCE [LARGE SCALE GENOMIC DNA]</scope>
    <source>
        <strain evidence="2 3">XOM25</strain>
    </source>
</reference>
<dbReference type="RefSeq" id="WP_053046422.1">
    <property type="nucleotide sequence ID" value="NZ_CP059733.1"/>
</dbReference>
<dbReference type="SMART" id="SM00635">
    <property type="entry name" value="BID_2"/>
    <property type="match status" value="3"/>
</dbReference>
<gene>
    <name evidence="2" type="ORF">SG34_007370</name>
</gene>
<feature type="domain" description="BIG2" evidence="1">
    <location>
        <begin position="240"/>
        <end position="324"/>
    </location>
</feature>
<reference evidence="2 3" key="2">
    <citation type="journal article" date="2022" name="Mar. Drugs">
        <title>Bioassay-Guided Fractionation Leads to the Detection of Cholic Acid Generated by the Rare Thalassomonas sp.</title>
        <authorList>
            <person name="Pheiffer F."/>
            <person name="Schneider Y.K."/>
            <person name="Hansen E.H."/>
            <person name="Andersen J.H."/>
            <person name="Isaksson J."/>
            <person name="Busche T."/>
            <person name="R C."/>
            <person name="Kalinowski J."/>
            <person name="Zyl L.V."/>
            <person name="Trindade M."/>
        </authorList>
    </citation>
    <scope>NUCLEOTIDE SEQUENCE [LARGE SCALE GENOMIC DNA]</scope>
    <source>
        <strain evidence="2 3">XOM25</strain>
    </source>
</reference>
<dbReference type="SUPFAM" id="SSF49373">
    <property type="entry name" value="Invasin/intimin cell-adhesion fragments"/>
    <property type="match status" value="1"/>
</dbReference>
<dbReference type="Pfam" id="PF02368">
    <property type="entry name" value="Big_2"/>
    <property type="match status" value="1"/>
</dbReference>